<evidence type="ECO:0000313" key="2">
    <source>
        <dbReference type="Proteomes" id="UP000434925"/>
    </source>
</evidence>
<dbReference type="EMBL" id="VZPO01000001">
    <property type="protein sequence ID" value="KAB0508765.1"/>
    <property type="molecule type" value="Genomic_DNA"/>
</dbReference>
<dbReference type="AlphaFoldDB" id="A0A7V7P953"/>
<dbReference type="Gene3D" id="2.60.40.10">
    <property type="entry name" value="Immunoglobulins"/>
    <property type="match status" value="1"/>
</dbReference>
<accession>A0A7V7P953</accession>
<dbReference type="InterPro" id="IPR013783">
    <property type="entry name" value="Ig-like_fold"/>
</dbReference>
<organism evidence="1 2">
    <name type="scientific">Pseudomonas lini</name>
    <dbReference type="NCBI Taxonomy" id="163011"/>
    <lineage>
        <taxon>Bacteria</taxon>
        <taxon>Pseudomonadati</taxon>
        <taxon>Pseudomonadota</taxon>
        <taxon>Gammaproteobacteria</taxon>
        <taxon>Pseudomonadales</taxon>
        <taxon>Pseudomonadaceae</taxon>
        <taxon>Pseudomonas</taxon>
    </lineage>
</organism>
<evidence type="ECO:0000313" key="1">
    <source>
        <dbReference type="EMBL" id="KAB0508765.1"/>
    </source>
</evidence>
<reference evidence="1 2" key="1">
    <citation type="submission" date="2019-09" db="EMBL/GenBank/DDBJ databases">
        <title>Draft genome sequences of 48 bacterial type strains from the CCUG.</title>
        <authorList>
            <person name="Tunovic T."/>
            <person name="Pineiro-Iglesias B."/>
            <person name="Unosson C."/>
            <person name="Inganas E."/>
            <person name="Ohlen M."/>
            <person name="Cardew S."/>
            <person name="Jensie-Markopoulos S."/>
            <person name="Salva-Serra F."/>
            <person name="Jaen-Luchoro D."/>
            <person name="Karlsson R."/>
            <person name="Svensson-Stadler L."/>
            <person name="Chun J."/>
            <person name="Moore E."/>
        </authorList>
    </citation>
    <scope>NUCLEOTIDE SEQUENCE [LARGE SCALE GENOMIC DNA]</scope>
    <source>
        <strain evidence="1 2">CCUG 51522</strain>
    </source>
</reference>
<proteinExistence type="predicted"/>
<name>A0A7V7P953_9PSED</name>
<gene>
    <name evidence="1" type="ORF">F7R14_01910</name>
</gene>
<dbReference type="Proteomes" id="UP000434925">
    <property type="component" value="Unassembled WGS sequence"/>
</dbReference>
<sequence>MPPGPFSIVARQTLQSVPSSISDPRAVKVRPPALTAPTVTFPTETTVKFSGTGHTGATVEITVVSGPGGTAPPAVQVTGGQWETTATNWPFGNYQLTAMQKVSDNAGGWITSQPFSFAVARGMPDVSDVRYTTDYQPTFSGKGFTSATVRFFDEGGATHPAPDAIVAGGQWSSRASAVWGPTFERPVHIKQFVGDQWSPNYVTVKVTIPPLAPGLDAPVENGLSPQLSGTCWPGAVVNVKYSDSATVHRPSGNNGTWTFRRDTPFATEITHTVTVTQVSAEQTSQESSKTFVVYAPIPKPVIRYPTANSEVGRDVTVWGQDGMAGATMQLRDAQFGRDLGSPETLTSNGEWPIDLRTLDFRRYTIDAKQVRNGRESERSVPCVFDVVLLPPAIEVPQQGGKLPRTSKLSGTAMPGGRVEVLLEGVNEPLLRDIPVDADGRWEGQVTLPVGTKTLRARQTFETQSSKDSLPLTYSVVPAAPFIETPATGEHIGRRVVVSGFGVPGDTVAVKLAGAGRMVQGRSPVLEDRTWSVTVDIDLPGGRYGVVAVASYGEFDSEDSPERPVLLGTFMPAFDLPAAGHWPGHPVSFKGQGRPGSGQVVSWYNPEQMWTPVVPVNVGGWQGGASQTLPQGGNWCRFKQSITDNADGATISDWVESKRFEVLPGTSTEP</sequence>
<comment type="caution">
    <text evidence="1">The sequence shown here is derived from an EMBL/GenBank/DDBJ whole genome shotgun (WGS) entry which is preliminary data.</text>
</comment>
<protein>
    <submittedName>
        <fullName evidence="1">Uncharacterized protein</fullName>
    </submittedName>
</protein>